<dbReference type="InterPro" id="IPR036625">
    <property type="entry name" value="E3-bd_dom_sf"/>
</dbReference>
<name>A0A345XSQ1_9ACTN</name>
<feature type="region of interest" description="Disordered" evidence="2">
    <location>
        <begin position="189"/>
        <end position="216"/>
    </location>
</feature>
<feature type="domain" description="Lsr2 DNA-binding" evidence="3">
    <location>
        <begin position="211"/>
        <end position="246"/>
    </location>
</feature>
<sequence length="255" mass="27334">MFADWQQALEAESLPLDPSPDQQLAAAARVTARHAHGKADLTLLLDNLGLPTDDDTLTTLFPLLNQTGEPRMTTPNAIEAVALSMYNDDTPAAQITEATGLTEDQITALADAQDHQTAADAVPAASDVEQLLAWAEDHTTAVIRNKAARIRRELAGLAERRDTENAQRKAEERVAKLQAELEKAQQKLRAVKTGGRPATTAAAPVAAAKRSKEQQDEIRAWGRANGYQVAAHGKIPKNVVEAYEAAQQPPTAAAS</sequence>
<dbReference type="Gene3D" id="4.10.320.10">
    <property type="entry name" value="E3-binding domain"/>
    <property type="match status" value="1"/>
</dbReference>
<evidence type="ECO:0000313" key="5">
    <source>
        <dbReference type="Proteomes" id="UP000254425"/>
    </source>
</evidence>
<dbReference type="AlphaFoldDB" id="A0A345XSQ1"/>
<evidence type="ECO:0000256" key="1">
    <source>
        <dbReference type="ARBA" id="ARBA00023125"/>
    </source>
</evidence>
<dbReference type="GO" id="GO:0003677">
    <property type="term" value="F:DNA binding"/>
    <property type="evidence" value="ECO:0007669"/>
    <property type="project" value="UniProtKB-KW"/>
</dbReference>
<dbReference type="EMBL" id="CP031320">
    <property type="protein sequence ID" value="AXK34667.1"/>
    <property type="molecule type" value="Genomic_DNA"/>
</dbReference>
<dbReference type="KEGG" id="sarm:DVA86_20455"/>
<dbReference type="InterPro" id="IPR055370">
    <property type="entry name" value="Lsr2_DNA-bd"/>
</dbReference>
<evidence type="ECO:0000313" key="4">
    <source>
        <dbReference type="EMBL" id="AXK34667.1"/>
    </source>
</evidence>
<gene>
    <name evidence="4" type="ORF">DVA86_20455</name>
</gene>
<evidence type="ECO:0000256" key="2">
    <source>
        <dbReference type="SAM" id="MobiDB-lite"/>
    </source>
</evidence>
<reference evidence="4 5" key="1">
    <citation type="submission" date="2018-07" db="EMBL/GenBank/DDBJ databases">
        <title>Draft genome of the type strain Streptomyces armeniacus ATCC 15676.</title>
        <authorList>
            <person name="Labana P."/>
            <person name="Gosse J.T."/>
            <person name="Boddy C.N."/>
        </authorList>
    </citation>
    <scope>NUCLEOTIDE SEQUENCE [LARGE SCALE GENOMIC DNA]</scope>
    <source>
        <strain evidence="4 5">ATCC 15676</strain>
    </source>
</reference>
<keyword evidence="1" id="KW-0238">DNA-binding</keyword>
<dbReference type="Pfam" id="PF23359">
    <property type="entry name" value="Lsr2_DNA-bd"/>
    <property type="match status" value="1"/>
</dbReference>
<dbReference type="Proteomes" id="UP000254425">
    <property type="component" value="Chromosome"/>
</dbReference>
<dbReference type="GO" id="GO:0016746">
    <property type="term" value="F:acyltransferase activity"/>
    <property type="evidence" value="ECO:0007669"/>
    <property type="project" value="InterPro"/>
</dbReference>
<feature type="compositionally biased region" description="Low complexity" evidence="2">
    <location>
        <begin position="197"/>
        <end position="208"/>
    </location>
</feature>
<keyword evidence="5" id="KW-1185">Reference proteome</keyword>
<accession>A0A345XSQ1</accession>
<evidence type="ECO:0000259" key="3">
    <source>
        <dbReference type="Pfam" id="PF23359"/>
    </source>
</evidence>
<organism evidence="4 5">
    <name type="scientific">Streptomyces armeniacus</name>
    <dbReference type="NCBI Taxonomy" id="83291"/>
    <lineage>
        <taxon>Bacteria</taxon>
        <taxon>Bacillati</taxon>
        <taxon>Actinomycetota</taxon>
        <taxon>Actinomycetes</taxon>
        <taxon>Kitasatosporales</taxon>
        <taxon>Streptomycetaceae</taxon>
        <taxon>Streptomyces</taxon>
    </lineage>
</organism>
<dbReference type="RefSeq" id="WP_208880254.1">
    <property type="nucleotide sequence ID" value="NZ_CP031320.1"/>
</dbReference>
<protein>
    <recommendedName>
        <fullName evidence="3">Lsr2 DNA-binding domain-containing protein</fullName>
    </recommendedName>
</protein>
<proteinExistence type="predicted"/>